<keyword evidence="3" id="KW-0520">NAD</keyword>
<protein>
    <submittedName>
        <fullName evidence="7">3-hydroxyisobutyrate dehydrogenase</fullName>
        <ecNumber evidence="7">1.1.1.31</ecNumber>
    </submittedName>
</protein>
<dbReference type="SUPFAM" id="SSF48179">
    <property type="entry name" value="6-phosphogluconate dehydrogenase C-terminal domain-like"/>
    <property type="match status" value="1"/>
</dbReference>
<dbReference type="EMBL" id="FLUQ01000001">
    <property type="protein sequence ID" value="SBV92352.1"/>
    <property type="molecule type" value="Genomic_DNA"/>
</dbReference>
<keyword evidence="2 7" id="KW-0560">Oxidoreductase</keyword>
<dbReference type="Pfam" id="PF14833">
    <property type="entry name" value="NAD_binding_11"/>
    <property type="match status" value="1"/>
</dbReference>
<organism evidence="7">
    <name type="scientific">uncultured delta proteobacterium</name>
    <dbReference type="NCBI Taxonomy" id="34034"/>
    <lineage>
        <taxon>Bacteria</taxon>
        <taxon>Deltaproteobacteria</taxon>
        <taxon>environmental samples</taxon>
    </lineage>
</organism>
<feature type="domain" description="3-hydroxyisobutyrate dehydrogenase-like NAD-binding" evidence="6">
    <location>
        <begin position="168"/>
        <end position="284"/>
    </location>
</feature>
<dbReference type="PANTHER" id="PTHR43060">
    <property type="entry name" value="3-HYDROXYISOBUTYRATE DEHYDROGENASE-LIKE 1, MITOCHONDRIAL-RELATED"/>
    <property type="match status" value="1"/>
</dbReference>
<sequence length="297" mass="32062">MSAKKPFIGFIGLGRMGGSMAKNLMCPEIDLMVYDIVHDRYPEYEGIGASTAKNLVDIAACDMIFLSLPASKEVRETLLGEKGLLPHLREGQIVMDFSSTSLASNQEVAEALAAKGVGFMDAPVSGMPIGALNGTLTIMVGGPEELFKAVYPHLCRMGKTILHMGPVGSGQMTKALNNVLYNVSIAALAEIFPLAVKLGINAERFEQVVSNSTGGSYASRYFVPRVLERNFEGAYPISGAYKDLVNVESITIKECIPVPVLSATTAVYQMAARRNPHLDKSSMFMIYEELLGVTVKK</sequence>
<dbReference type="SUPFAM" id="SSF51735">
    <property type="entry name" value="NAD(P)-binding Rossmann-fold domains"/>
    <property type="match status" value="1"/>
</dbReference>
<proteinExistence type="inferred from homology"/>
<comment type="similarity">
    <text evidence="1">Belongs to the HIBADH-related family.</text>
</comment>
<dbReference type="GO" id="GO:0050661">
    <property type="term" value="F:NADP binding"/>
    <property type="evidence" value="ECO:0007669"/>
    <property type="project" value="InterPro"/>
</dbReference>
<feature type="domain" description="6-phosphogluconate dehydrogenase NADP-binding" evidence="5">
    <location>
        <begin position="8"/>
        <end position="165"/>
    </location>
</feature>
<dbReference type="GO" id="GO:0051287">
    <property type="term" value="F:NAD binding"/>
    <property type="evidence" value="ECO:0007669"/>
    <property type="project" value="InterPro"/>
</dbReference>
<dbReference type="InterPro" id="IPR015815">
    <property type="entry name" value="HIBADH-related"/>
</dbReference>
<dbReference type="Gene3D" id="3.40.50.720">
    <property type="entry name" value="NAD(P)-binding Rossmann-like Domain"/>
    <property type="match status" value="1"/>
</dbReference>
<dbReference type="GO" id="GO:0008442">
    <property type="term" value="F:3-hydroxyisobutyrate dehydrogenase activity"/>
    <property type="evidence" value="ECO:0007669"/>
    <property type="project" value="UniProtKB-EC"/>
</dbReference>
<gene>
    <name evidence="7" type="ORF">KL86DPRO_10347</name>
</gene>
<evidence type="ECO:0000256" key="1">
    <source>
        <dbReference type="ARBA" id="ARBA00009080"/>
    </source>
</evidence>
<evidence type="ECO:0000259" key="6">
    <source>
        <dbReference type="Pfam" id="PF14833"/>
    </source>
</evidence>
<dbReference type="InterPro" id="IPR008927">
    <property type="entry name" value="6-PGluconate_DH-like_C_sf"/>
</dbReference>
<dbReference type="InterPro" id="IPR036291">
    <property type="entry name" value="NAD(P)-bd_dom_sf"/>
</dbReference>
<dbReference type="InterPro" id="IPR006115">
    <property type="entry name" value="6PGDH_NADP-bd"/>
</dbReference>
<dbReference type="InterPro" id="IPR002204">
    <property type="entry name" value="3-OH-isobutyrate_DH-rel_CS"/>
</dbReference>
<reference evidence="7" key="1">
    <citation type="submission" date="2016-04" db="EMBL/GenBank/DDBJ databases">
        <authorList>
            <person name="Evans L.H."/>
            <person name="Alamgir A."/>
            <person name="Owens N."/>
            <person name="Weber N.D."/>
            <person name="Virtaneva K."/>
            <person name="Barbian K."/>
            <person name="Babar A."/>
            <person name="Rosenke K."/>
        </authorList>
    </citation>
    <scope>NUCLEOTIDE SEQUENCE</scope>
    <source>
        <strain evidence="7">86</strain>
    </source>
</reference>
<dbReference type="PIRSF" id="PIRSF000103">
    <property type="entry name" value="HIBADH"/>
    <property type="match status" value="1"/>
</dbReference>
<evidence type="ECO:0000256" key="4">
    <source>
        <dbReference type="PIRSR" id="PIRSR000103-1"/>
    </source>
</evidence>
<dbReference type="AlphaFoldDB" id="A0A212IYS3"/>
<dbReference type="Pfam" id="PF03446">
    <property type="entry name" value="NAD_binding_2"/>
    <property type="match status" value="1"/>
</dbReference>
<evidence type="ECO:0000256" key="2">
    <source>
        <dbReference type="ARBA" id="ARBA00023002"/>
    </source>
</evidence>
<accession>A0A212IYS3</accession>
<dbReference type="PROSITE" id="PS00895">
    <property type="entry name" value="3_HYDROXYISOBUT_DH"/>
    <property type="match status" value="1"/>
</dbReference>
<dbReference type="InterPro" id="IPR029154">
    <property type="entry name" value="HIBADH-like_NADP-bd"/>
</dbReference>
<dbReference type="Gene3D" id="1.10.1040.10">
    <property type="entry name" value="N-(1-d-carboxylethyl)-l-norvaline Dehydrogenase, domain 2"/>
    <property type="match status" value="1"/>
</dbReference>
<dbReference type="GO" id="GO:0016054">
    <property type="term" value="P:organic acid catabolic process"/>
    <property type="evidence" value="ECO:0007669"/>
    <property type="project" value="UniProtKB-ARBA"/>
</dbReference>
<name>A0A212IYS3_9DELT</name>
<dbReference type="PANTHER" id="PTHR43060:SF15">
    <property type="entry name" value="3-HYDROXYISOBUTYRATE DEHYDROGENASE-LIKE 1, MITOCHONDRIAL-RELATED"/>
    <property type="match status" value="1"/>
</dbReference>
<dbReference type="EC" id="1.1.1.31" evidence="7"/>
<feature type="active site" evidence="4">
    <location>
        <position position="174"/>
    </location>
</feature>
<evidence type="ECO:0000259" key="5">
    <source>
        <dbReference type="Pfam" id="PF03446"/>
    </source>
</evidence>
<dbReference type="InterPro" id="IPR013328">
    <property type="entry name" value="6PGD_dom2"/>
</dbReference>
<evidence type="ECO:0000256" key="3">
    <source>
        <dbReference type="ARBA" id="ARBA00023027"/>
    </source>
</evidence>
<evidence type="ECO:0000313" key="7">
    <source>
        <dbReference type="EMBL" id="SBV92352.1"/>
    </source>
</evidence>